<evidence type="ECO:0000256" key="1">
    <source>
        <dbReference type="SAM" id="Coils"/>
    </source>
</evidence>
<dbReference type="Proteomes" id="UP000797356">
    <property type="component" value="Chromosome 4"/>
</dbReference>
<reference evidence="2" key="2">
    <citation type="submission" date="2019-07" db="EMBL/GenBank/DDBJ databases">
        <authorList>
            <person name="Yang Y."/>
            <person name="Bocs S."/>
            <person name="Baudouin L."/>
        </authorList>
    </citation>
    <scope>NUCLEOTIDE SEQUENCE</scope>
    <source>
        <tissue evidence="2">Spear leaf of Hainan Tall coconut</tissue>
    </source>
</reference>
<organism evidence="2 3">
    <name type="scientific">Cocos nucifera</name>
    <name type="common">Coconut palm</name>
    <dbReference type="NCBI Taxonomy" id="13894"/>
    <lineage>
        <taxon>Eukaryota</taxon>
        <taxon>Viridiplantae</taxon>
        <taxon>Streptophyta</taxon>
        <taxon>Embryophyta</taxon>
        <taxon>Tracheophyta</taxon>
        <taxon>Spermatophyta</taxon>
        <taxon>Magnoliopsida</taxon>
        <taxon>Liliopsida</taxon>
        <taxon>Arecaceae</taxon>
        <taxon>Arecoideae</taxon>
        <taxon>Cocoseae</taxon>
        <taxon>Attaleinae</taxon>
        <taxon>Cocos</taxon>
    </lineage>
</organism>
<keyword evidence="1" id="KW-0175">Coiled coil</keyword>
<keyword evidence="3" id="KW-1185">Reference proteome</keyword>
<evidence type="ECO:0000313" key="3">
    <source>
        <dbReference type="Proteomes" id="UP000797356"/>
    </source>
</evidence>
<proteinExistence type="predicted"/>
<reference evidence="2" key="1">
    <citation type="journal article" date="2017" name="Gigascience">
        <title>The genome draft of coconut (Cocos nucifera).</title>
        <authorList>
            <person name="Xiao Y."/>
            <person name="Xu P."/>
            <person name="Fan H."/>
            <person name="Baudouin L."/>
            <person name="Xia W."/>
            <person name="Bocs S."/>
            <person name="Xu J."/>
            <person name="Li Q."/>
            <person name="Guo A."/>
            <person name="Zhou L."/>
            <person name="Li J."/>
            <person name="Wu Y."/>
            <person name="Ma Z."/>
            <person name="Armero A."/>
            <person name="Issali A.E."/>
            <person name="Liu N."/>
            <person name="Peng M."/>
            <person name="Yang Y."/>
        </authorList>
    </citation>
    <scope>NUCLEOTIDE SEQUENCE</scope>
    <source>
        <tissue evidence="2">Spear leaf of Hainan Tall coconut</tissue>
    </source>
</reference>
<gene>
    <name evidence="2" type="ORF">COCNU_04G000260</name>
</gene>
<sequence length="204" mass="23237">MVGGSSRVGNAPRKEKSALVKVVTSIRSAAPMESVPRSSTSSFRRSSGGLNIFIQMSNRRSNVSESVSSVEVSSDIEDKRKGVDDYRVARSLLKLIILSTDVQTFEEVEDVFRIQDSYDSLLRLIHHVDHFAEVIREAEDEIRSLKERVKQLKFELTKAKARMLGEKEVRKVWKEAARVEAVEAFRTSEEFYNIKVDFASLFYL</sequence>
<accession>A0A8K0I4B9</accession>
<protein>
    <submittedName>
        <fullName evidence="2">Uncharacterized protein</fullName>
    </submittedName>
</protein>
<name>A0A8K0I4B9_COCNU</name>
<comment type="caution">
    <text evidence="2">The sequence shown here is derived from an EMBL/GenBank/DDBJ whole genome shotgun (WGS) entry which is preliminary data.</text>
</comment>
<dbReference type="AlphaFoldDB" id="A0A8K0I4B9"/>
<feature type="coiled-coil region" evidence="1">
    <location>
        <begin position="128"/>
        <end position="162"/>
    </location>
</feature>
<dbReference type="EMBL" id="CM017875">
    <property type="protein sequence ID" value="KAG1337720.1"/>
    <property type="molecule type" value="Genomic_DNA"/>
</dbReference>
<evidence type="ECO:0000313" key="2">
    <source>
        <dbReference type="EMBL" id="KAG1337720.1"/>
    </source>
</evidence>